<accession>A0A2H9T126</accession>
<gene>
    <name evidence="1" type="ORF">COU98_02280</name>
</gene>
<evidence type="ECO:0008006" key="3">
    <source>
        <dbReference type="Google" id="ProtNLM"/>
    </source>
</evidence>
<dbReference type="Gene3D" id="3.40.1550.20">
    <property type="entry name" value="Transcriptional regulator MraZ domain"/>
    <property type="match status" value="1"/>
</dbReference>
<comment type="caution">
    <text evidence="1">The sequence shown here is derived from an EMBL/GenBank/DDBJ whole genome shotgun (WGS) entry which is preliminary data.</text>
</comment>
<dbReference type="AlphaFoldDB" id="A0A2H9T126"/>
<protein>
    <recommendedName>
        <fullName evidence="3">Transcriptional regulator MraZ</fullName>
    </recommendedName>
</protein>
<name>A0A2H9T126_9BACT</name>
<evidence type="ECO:0000313" key="1">
    <source>
        <dbReference type="EMBL" id="PJE69399.1"/>
    </source>
</evidence>
<dbReference type="EMBL" id="PFEN01000044">
    <property type="protein sequence ID" value="PJE69399.1"/>
    <property type="molecule type" value="Genomic_DNA"/>
</dbReference>
<organism evidence="1 2">
    <name type="scientific">Candidatus Staskawiczbacteria bacterium CG10_big_fil_rev_8_21_14_0_10_38_10</name>
    <dbReference type="NCBI Taxonomy" id="1974891"/>
    <lineage>
        <taxon>Bacteria</taxon>
        <taxon>Candidatus Staskawicziibacteriota</taxon>
    </lineage>
</organism>
<dbReference type="Proteomes" id="UP000236946">
    <property type="component" value="Unassembled WGS sequence"/>
</dbReference>
<evidence type="ECO:0000313" key="2">
    <source>
        <dbReference type="Proteomes" id="UP000236946"/>
    </source>
</evidence>
<dbReference type="InterPro" id="IPR038619">
    <property type="entry name" value="MraZ_sf"/>
</dbReference>
<dbReference type="InterPro" id="IPR037914">
    <property type="entry name" value="SpoVT-AbrB_sf"/>
</dbReference>
<sequence>MFFGRWRRRIDGKRRIVVPERFRGEFNGEVLLMVNKSNEQEKESLLAYSLKGTEKLPPEKMKFLFSAKPDGQGRIVLPKAVCDTLFKGCSEVIWEGWKDHFKILPCSS</sequence>
<proteinExistence type="predicted"/>
<dbReference type="SUPFAM" id="SSF89447">
    <property type="entry name" value="AbrB/MazE/MraZ-like"/>
    <property type="match status" value="1"/>
</dbReference>
<reference evidence="2" key="1">
    <citation type="submission" date="2017-09" db="EMBL/GenBank/DDBJ databases">
        <title>Depth-based differentiation of microbial function through sediment-hosted aquifers and enrichment of novel symbionts in the deep terrestrial subsurface.</title>
        <authorList>
            <person name="Probst A.J."/>
            <person name="Ladd B."/>
            <person name="Jarett J.K."/>
            <person name="Geller-Mcgrath D.E."/>
            <person name="Sieber C.M.K."/>
            <person name="Emerson J.B."/>
            <person name="Anantharaman K."/>
            <person name="Thomas B.C."/>
            <person name="Malmstrom R."/>
            <person name="Stieglmeier M."/>
            <person name="Klingl A."/>
            <person name="Woyke T."/>
            <person name="Ryan C.M."/>
            <person name="Banfield J.F."/>
        </authorList>
    </citation>
    <scope>NUCLEOTIDE SEQUENCE [LARGE SCALE GENOMIC DNA]</scope>
</reference>